<feature type="transmembrane region" description="Helical" evidence="1">
    <location>
        <begin position="189"/>
        <end position="207"/>
    </location>
</feature>
<feature type="chain" id="PRO_5008771305" evidence="2">
    <location>
        <begin position="21"/>
        <end position="235"/>
    </location>
</feature>
<proteinExistence type="predicted"/>
<dbReference type="AlphaFoldDB" id="L1JGE1"/>
<dbReference type="EnsemblProtists" id="EKX47566">
    <property type="protein sequence ID" value="EKX47566"/>
    <property type="gene ID" value="GUITHDRAFT_106553"/>
</dbReference>
<dbReference type="HOGENOM" id="CLU_1182087_0_0_1"/>
<reference evidence="5" key="2">
    <citation type="submission" date="2012-11" db="EMBL/GenBank/DDBJ databases">
        <authorList>
            <person name="Kuo A."/>
            <person name="Curtis B.A."/>
            <person name="Tanifuji G."/>
            <person name="Burki F."/>
            <person name="Gruber A."/>
            <person name="Irimia M."/>
            <person name="Maruyama S."/>
            <person name="Arias M.C."/>
            <person name="Ball S.G."/>
            <person name="Gile G.H."/>
            <person name="Hirakawa Y."/>
            <person name="Hopkins J.F."/>
            <person name="Rensing S.A."/>
            <person name="Schmutz J."/>
            <person name="Symeonidi A."/>
            <person name="Elias M."/>
            <person name="Eveleigh R.J."/>
            <person name="Herman E.K."/>
            <person name="Klute M.J."/>
            <person name="Nakayama T."/>
            <person name="Obornik M."/>
            <person name="Reyes-Prieto A."/>
            <person name="Armbrust E.V."/>
            <person name="Aves S.J."/>
            <person name="Beiko R.G."/>
            <person name="Coutinho P."/>
            <person name="Dacks J.B."/>
            <person name="Durnford D.G."/>
            <person name="Fast N.M."/>
            <person name="Green B.R."/>
            <person name="Grisdale C."/>
            <person name="Hempe F."/>
            <person name="Henrissat B."/>
            <person name="Hoppner M.P."/>
            <person name="Ishida K.-I."/>
            <person name="Kim E."/>
            <person name="Koreny L."/>
            <person name="Kroth P.G."/>
            <person name="Liu Y."/>
            <person name="Malik S.-B."/>
            <person name="Maier U.G."/>
            <person name="McRose D."/>
            <person name="Mock T."/>
            <person name="Neilson J.A."/>
            <person name="Onodera N.T."/>
            <person name="Poole A.M."/>
            <person name="Pritham E.J."/>
            <person name="Richards T.A."/>
            <person name="Rocap G."/>
            <person name="Roy S.W."/>
            <person name="Sarai C."/>
            <person name="Schaack S."/>
            <person name="Shirato S."/>
            <person name="Slamovits C.H."/>
            <person name="Spencer D.F."/>
            <person name="Suzuki S."/>
            <person name="Worden A.Z."/>
            <person name="Zauner S."/>
            <person name="Barry K."/>
            <person name="Bell C."/>
            <person name="Bharti A.K."/>
            <person name="Crow J.A."/>
            <person name="Grimwood J."/>
            <person name="Kramer R."/>
            <person name="Lindquist E."/>
            <person name="Lucas S."/>
            <person name="Salamov A."/>
            <person name="McFadden G.I."/>
            <person name="Lane C.E."/>
            <person name="Keeling P.J."/>
            <person name="Gray M.W."/>
            <person name="Grigoriev I.V."/>
            <person name="Archibald J.M."/>
        </authorList>
    </citation>
    <scope>NUCLEOTIDE SEQUENCE</scope>
    <source>
        <strain evidence="5">CCMP2712</strain>
    </source>
</reference>
<dbReference type="KEGG" id="gtt:GUITHDRAFT_106553"/>
<keyword evidence="5" id="KW-1185">Reference proteome</keyword>
<keyword evidence="1" id="KW-0812">Transmembrane</keyword>
<organism evidence="3">
    <name type="scientific">Guillardia theta (strain CCMP2712)</name>
    <name type="common">Cryptophyte</name>
    <dbReference type="NCBI Taxonomy" id="905079"/>
    <lineage>
        <taxon>Eukaryota</taxon>
        <taxon>Cryptophyceae</taxon>
        <taxon>Pyrenomonadales</taxon>
        <taxon>Geminigeraceae</taxon>
        <taxon>Guillardia</taxon>
    </lineage>
</organism>
<keyword evidence="1" id="KW-1133">Transmembrane helix</keyword>
<evidence type="ECO:0000313" key="4">
    <source>
        <dbReference type="EnsemblProtists" id="EKX47566"/>
    </source>
</evidence>
<feature type="signal peptide" evidence="2">
    <location>
        <begin position="1"/>
        <end position="20"/>
    </location>
</feature>
<evidence type="ECO:0000313" key="3">
    <source>
        <dbReference type="EMBL" id="EKX47566.1"/>
    </source>
</evidence>
<name>L1JGE1_GUITC</name>
<dbReference type="EMBL" id="JH992989">
    <property type="protein sequence ID" value="EKX47566.1"/>
    <property type="molecule type" value="Genomic_DNA"/>
</dbReference>
<evidence type="ECO:0000256" key="2">
    <source>
        <dbReference type="SAM" id="SignalP"/>
    </source>
</evidence>
<keyword evidence="1" id="KW-0472">Membrane</keyword>
<evidence type="ECO:0000313" key="5">
    <source>
        <dbReference type="Proteomes" id="UP000011087"/>
    </source>
</evidence>
<gene>
    <name evidence="3" type="ORF">GUITHDRAFT_106553</name>
</gene>
<reference evidence="3 5" key="1">
    <citation type="journal article" date="2012" name="Nature">
        <title>Algal genomes reveal evolutionary mosaicism and the fate of nucleomorphs.</title>
        <authorList>
            <consortium name="DOE Joint Genome Institute"/>
            <person name="Curtis B.A."/>
            <person name="Tanifuji G."/>
            <person name="Burki F."/>
            <person name="Gruber A."/>
            <person name="Irimia M."/>
            <person name="Maruyama S."/>
            <person name="Arias M.C."/>
            <person name="Ball S.G."/>
            <person name="Gile G.H."/>
            <person name="Hirakawa Y."/>
            <person name="Hopkins J.F."/>
            <person name="Kuo A."/>
            <person name="Rensing S.A."/>
            <person name="Schmutz J."/>
            <person name="Symeonidi A."/>
            <person name="Elias M."/>
            <person name="Eveleigh R.J."/>
            <person name="Herman E.K."/>
            <person name="Klute M.J."/>
            <person name="Nakayama T."/>
            <person name="Obornik M."/>
            <person name="Reyes-Prieto A."/>
            <person name="Armbrust E.V."/>
            <person name="Aves S.J."/>
            <person name="Beiko R.G."/>
            <person name="Coutinho P."/>
            <person name="Dacks J.B."/>
            <person name="Durnford D.G."/>
            <person name="Fast N.M."/>
            <person name="Green B.R."/>
            <person name="Grisdale C.J."/>
            <person name="Hempel F."/>
            <person name="Henrissat B."/>
            <person name="Hoppner M.P."/>
            <person name="Ishida K."/>
            <person name="Kim E."/>
            <person name="Koreny L."/>
            <person name="Kroth P.G."/>
            <person name="Liu Y."/>
            <person name="Malik S.B."/>
            <person name="Maier U.G."/>
            <person name="McRose D."/>
            <person name="Mock T."/>
            <person name="Neilson J.A."/>
            <person name="Onodera N.T."/>
            <person name="Poole A.M."/>
            <person name="Pritham E.J."/>
            <person name="Richards T.A."/>
            <person name="Rocap G."/>
            <person name="Roy S.W."/>
            <person name="Sarai C."/>
            <person name="Schaack S."/>
            <person name="Shirato S."/>
            <person name="Slamovits C.H."/>
            <person name="Spencer D.F."/>
            <person name="Suzuki S."/>
            <person name="Worden A.Z."/>
            <person name="Zauner S."/>
            <person name="Barry K."/>
            <person name="Bell C."/>
            <person name="Bharti A.K."/>
            <person name="Crow J.A."/>
            <person name="Grimwood J."/>
            <person name="Kramer R."/>
            <person name="Lindquist E."/>
            <person name="Lucas S."/>
            <person name="Salamov A."/>
            <person name="McFadden G.I."/>
            <person name="Lane C.E."/>
            <person name="Keeling P.J."/>
            <person name="Gray M.W."/>
            <person name="Grigoriev I.V."/>
            <person name="Archibald J.M."/>
        </authorList>
    </citation>
    <scope>NUCLEOTIDE SEQUENCE</scope>
    <source>
        <strain evidence="3 5">CCMP2712</strain>
    </source>
</reference>
<evidence type="ECO:0000256" key="1">
    <source>
        <dbReference type="SAM" id="Phobius"/>
    </source>
</evidence>
<keyword evidence="2" id="KW-0732">Signal</keyword>
<protein>
    <submittedName>
        <fullName evidence="3 4">Uncharacterized protein</fullName>
    </submittedName>
</protein>
<dbReference type="RefSeq" id="XP_005834546.1">
    <property type="nucleotide sequence ID" value="XM_005834489.1"/>
</dbReference>
<dbReference type="GeneID" id="17304255"/>
<reference evidence="4" key="3">
    <citation type="submission" date="2015-06" db="UniProtKB">
        <authorList>
            <consortium name="EnsemblProtists"/>
        </authorList>
    </citation>
    <scope>IDENTIFICATION</scope>
</reference>
<accession>L1JGE1</accession>
<sequence>MPRTMAIVLLLLNMLRACVGDDGVYEEAWGVQSGCQGCSYVEGHVLERPKEEVLYMRCSCPATSADAACICASQYDWWWNLQASRECSKNLTVKVDGCPEGVEWNMVAGNFSGMVGPVDRSFGSCSMNNSHDYVCTGVYGNNRMGSTRRIQIELVLRGNCGRQKSVTWSLPIASDLVLAEVKRGSPAEIIITIVMLVIGMCMGIFLCRRSREPTFSEKPSRYMQEIEREDAFEMT</sequence>
<dbReference type="PaxDb" id="55529-EKX47566"/>
<dbReference type="Proteomes" id="UP000011087">
    <property type="component" value="Unassembled WGS sequence"/>
</dbReference>